<gene>
    <name evidence="1" type="ORF">MANES_10G063301v8</name>
</gene>
<organism evidence="1 2">
    <name type="scientific">Manihot esculenta</name>
    <name type="common">Cassava</name>
    <name type="synonym">Jatropha manihot</name>
    <dbReference type="NCBI Taxonomy" id="3983"/>
    <lineage>
        <taxon>Eukaryota</taxon>
        <taxon>Viridiplantae</taxon>
        <taxon>Streptophyta</taxon>
        <taxon>Embryophyta</taxon>
        <taxon>Tracheophyta</taxon>
        <taxon>Spermatophyta</taxon>
        <taxon>Magnoliopsida</taxon>
        <taxon>eudicotyledons</taxon>
        <taxon>Gunneridae</taxon>
        <taxon>Pentapetalae</taxon>
        <taxon>rosids</taxon>
        <taxon>fabids</taxon>
        <taxon>Malpighiales</taxon>
        <taxon>Euphorbiaceae</taxon>
        <taxon>Crotonoideae</taxon>
        <taxon>Manihoteae</taxon>
        <taxon>Manihot</taxon>
    </lineage>
</organism>
<proteinExistence type="predicted"/>
<accession>A0ACB7H0B4</accession>
<name>A0ACB7H0B4_MANES</name>
<sequence>MELVKAVGWQFPLMDNLLLWFEKVFMSANLKKSVHIAMILWAVWTTRNDLIWKNKQRSQYAILNLGLRFLDSWRNAQSPQEAQTAACLNSQSWCRPGPSFLTLNSDASLSGNGAYVGLSCVIHDHNGAFVTAQVKRIQCNLGAKMAEALAISEALIKFKNL</sequence>
<protein>
    <submittedName>
        <fullName evidence="1">Uncharacterized protein</fullName>
    </submittedName>
</protein>
<dbReference type="Proteomes" id="UP000091857">
    <property type="component" value="Chromosome 10"/>
</dbReference>
<reference evidence="2" key="1">
    <citation type="journal article" date="2016" name="Nat. Biotechnol.">
        <title>Sequencing wild and cultivated cassava and related species reveals extensive interspecific hybridization and genetic diversity.</title>
        <authorList>
            <person name="Bredeson J.V."/>
            <person name="Lyons J.B."/>
            <person name="Prochnik S.E."/>
            <person name="Wu G.A."/>
            <person name="Ha C.M."/>
            <person name="Edsinger-Gonzales E."/>
            <person name="Grimwood J."/>
            <person name="Schmutz J."/>
            <person name="Rabbi I.Y."/>
            <person name="Egesi C."/>
            <person name="Nauluvula P."/>
            <person name="Lebot V."/>
            <person name="Ndunguru J."/>
            <person name="Mkamilo G."/>
            <person name="Bart R.S."/>
            <person name="Setter T.L."/>
            <person name="Gleadow R.M."/>
            <person name="Kulakow P."/>
            <person name="Ferguson M.E."/>
            <person name="Rounsley S."/>
            <person name="Rokhsar D.S."/>
        </authorList>
    </citation>
    <scope>NUCLEOTIDE SEQUENCE [LARGE SCALE GENOMIC DNA]</scope>
    <source>
        <strain evidence="2">cv. AM560-2</strain>
    </source>
</reference>
<keyword evidence="2" id="KW-1185">Reference proteome</keyword>
<dbReference type="EMBL" id="CM004396">
    <property type="protein sequence ID" value="KAG8645419.1"/>
    <property type="molecule type" value="Genomic_DNA"/>
</dbReference>
<evidence type="ECO:0000313" key="1">
    <source>
        <dbReference type="EMBL" id="KAG8645419.1"/>
    </source>
</evidence>
<evidence type="ECO:0000313" key="2">
    <source>
        <dbReference type="Proteomes" id="UP000091857"/>
    </source>
</evidence>
<comment type="caution">
    <text evidence="1">The sequence shown here is derived from an EMBL/GenBank/DDBJ whole genome shotgun (WGS) entry which is preliminary data.</text>
</comment>